<comment type="caution">
    <text evidence="4">The sequence shown here is derived from an EMBL/GenBank/DDBJ whole genome shotgun (WGS) entry which is preliminary data.</text>
</comment>
<evidence type="ECO:0000256" key="1">
    <source>
        <dbReference type="ARBA" id="ARBA00023125"/>
    </source>
</evidence>
<dbReference type="PROSITE" id="PS50943">
    <property type="entry name" value="HTH_CROC1"/>
    <property type="match status" value="1"/>
</dbReference>
<evidence type="ECO:0000313" key="5">
    <source>
        <dbReference type="Proteomes" id="UP001595444"/>
    </source>
</evidence>
<dbReference type="Proteomes" id="UP001595444">
    <property type="component" value="Unassembled WGS sequence"/>
</dbReference>
<evidence type="ECO:0000313" key="4">
    <source>
        <dbReference type="EMBL" id="MFC3052120.1"/>
    </source>
</evidence>
<reference evidence="5" key="1">
    <citation type="journal article" date="2019" name="Int. J. Syst. Evol. Microbiol.">
        <title>The Global Catalogue of Microorganisms (GCM) 10K type strain sequencing project: providing services to taxonomists for standard genome sequencing and annotation.</title>
        <authorList>
            <consortium name="The Broad Institute Genomics Platform"/>
            <consortium name="The Broad Institute Genome Sequencing Center for Infectious Disease"/>
            <person name="Wu L."/>
            <person name="Ma J."/>
        </authorList>
    </citation>
    <scope>NUCLEOTIDE SEQUENCE [LARGE SCALE GENOMIC DNA]</scope>
    <source>
        <strain evidence="5">KCTC 62164</strain>
    </source>
</reference>
<dbReference type="InterPro" id="IPR010982">
    <property type="entry name" value="Lambda_DNA-bd_dom_sf"/>
</dbReference>
<dbReference type="Gene3D" id="1.10.260.40">
    <property type="entry name" value="lambda repressor-like DNA-binding domains"/>
    <property type="match status" value="2"/>
</dbReference>
<name>A0ABV7D5I3_9PROT</name>
<proteinExistence type="predicted"/>
<dbReference type="PANTHER" id="PTHR46558">
    <property type="entry name" value="TRACRIPTIONAL REGULATORY PROTEIN-RELATED-RELATED"/>
    <property type="match status" value="1"/>
</dbReference>
<dbReference type="EMBL" id="JBHRSL010000009">
    <property type="protein sequence ID" value="MFC3052120.1"/>
    <property type="molecule type" value="Genomic_DNA"/>
</dbReference>
<evidence type="ECO:0000256" key="2">
    <source>
        <dbReference type="SAM" id="MobiDB-lite"/>
    </source>
</evidence>
<evidence type="ECO:0000259" key="3">
    <source>
        <dbReference type="PROSITE" id="PS50943"/>
    </source>
</evidence>
<feature type="non-terminal residue" evidence="4">
    <location>
        <position position="1"/>
    </location>
</feature>
<accession>A0ABV7D5I3</accession>
<dbReference type="RefSeq" id="WP_380082795.1">
    <property type="nucleotide sequence ID" value="NZ_JBHRSL010000009.1"/>
</dbReference>
<protein>
    <submittedName>
        <fullName evidence="4">Helix-turn-helix domain-containing protein</fullName>
    </submittedName>
</protein>
<keyword evidence="1" id="KW-0238">DNA-binding</keyword>
<dbReference type="Pfam" id="PF01381">
    <property type="entry name" value="HTH_3"/>
    <property type="match status" value="1"/>
</dbReference>
<dbReference type="PANTHER" id="PTHR46558:SF11">
    <property type="entry name" value="HTH-TYPE TRANSCRIPTIONAL REGULATOR XRE"/>
    <property type="match status" value="1"/>
</dbReference>
<dbReference type="SMART" id="SM00530">
    <property type="entry name" value="HTH_XRE"/>
    <property type="match status" value="2"/>
</dbReference>
<dbReference type="CDD" id="cd00093">
    <property type="entry name" value="HTH_XRE"/>
    <property type="match status" value="2"/>
</dbReference>
<feature type="domain" description="HTH cro/C1-type" evidence="3">
    <location>
        <begin position="43"/>
        <end position="78"/>
    </location>
</feature>
<keyword evidence="5" id="KW-1185">Reference proteome</keyword>
<dbReference type="SUPFAM" id="SSF47413">
    <property type="entry name" value="lambda repressor-like DNA-binding domains"/>
    <property type="match status" value="2"/>
</dbReference>
<gene>
    <name evidence="4" type="ORF">ACFOKA_09410</name>
</gene>
<sequence>HTPSQHHPNTHSDRGSLPSYNFRLSVEKPTPYPKRPATLGEHLLKKRLENGLFQKDVAKRVRVAISTIIGWEKGRSTPEFKYYPAIFAFLGYDPFPKPKTLGQKIVSWRRRNGVTRKALAKQLGIDEATLEKREKDTAVPKGIMALPWGGVYRKYAHQRQCYAPLAHQY</sequence>
<organism evidence="4 5">
    <name type="scientific">Kordiimonas pumila</name>
    <dbReference type="NCBI Taxonomy" id="2161677"/>
    <lineage>
        <taxon>Bacteria</taxon>
        <taxon>Pseudomonadati</taxon>
        <taxon>Pseudomonadota</taxon>
        <taxon>Alphaproteobacteria</taxon>
        <taxon>Kordiimonadales</taxon>
        <taxon>Kordiimonadaceae</taxon>
        <taxon>Kordiimonas</taxon>
    </lineage>
</organism>
<dbReference type="InterPro" id="IPR001387">
    <property type="entry name" value="Cro/C1-type_HTH"/>
</dbReference>
<feature type="region of interest" description="Disordered" evidence="2">
    <location>
        <begin position="1"/>
        <end position="20"/>
    </location>
</feature>